<dbReference type="Proteomes" id="UP001642484">
    <property type="component" value="Unassembled WGS sequence"/>
</dbReference>
<dbReference type="InterPro" id="IPR036897">
    <property type="entry name" value="CarbamoylP_synth_lsu_oligo_sf"/>
</dbReference>
<sequence length="2530" mass="280209">MVDLHHSDDDAWVDLGPEISPAPQKPVVGNKRKAQRTCPQMSKNQPKPKTQKRKLPSASAELELPSDDDGLVLDLPGRAPVVKDTEHQVCDCEDSSLKAAASRVASVVDNKYIDLLDILKGQVPCAVEMRCHLWEIFSVPRCTPRVRELGGRARRSYDIKHYWDLSAESFQRTTMQDVLLLKPLCLFMSPPCTMVCSMQHSNWRRIKHKDKFMCLKEALDFIDFCAWLALLQLTMGLFFALEHPEKSLAWDRASVQNLTKKDGVKKVTFDQCMFDLRAPSGKFLRKRTCLLTNSNAIVMAFDKKFCGGHQEHQRVEGSECGQKRSLLAQVYPGPMVDAIAHAVLLEGSRDKERNLDAVMSGSPKGDESTTAAGSDMLSDSTLPLDSVFETLYDSVCKEIESAGGPRQYLHAEFPVRSERAKGIAKVMEVALGMCEDVDYATDYPLPVCFSGAEDEQAPFFLPLGAFSAEAESSLREPPSLDVAIKLINNFHKHGFQTTGVPILIRLETASLPDSGEIEPGSIYFLKGAARIQTAMAVVVALRRMGHEVPLILKKSLQRIKCKHIRLRDRQAELFYNMKKSSSDAIRRAPSAISWVFSLVNLSAWGHSDSQSLIKAWNDDAAKHDRIAGYKYQAVKTILELPEAARNIILGTVSLYGWEGCPYTDDALGSKKLLVGYNSKSGKLSRTSPWTTRLKNTKESVVLLFRMVHNQYTNMPPNHRKKLTKSQLEEKAEITALACSIVDELTSQVPNVAPVLEEKFLERLRRGDPGLEMELGSACSAKDDKWGPRDNGCILEILNGLTAGKGEAITGSSEAALFKSATDLDAASYMLALEEIAYDERCLQVYLGKMSNHEVRITQLKEQWNRKRQEGAKEAVHKWVDQHVDANTWPSKFDAGTALSMMRSIEEAASRWRDSMKCRNIALLFICNYASPSLIKSDITAATFSMVGHMLGSEFGPQACGLLLCPVYSYQKHHLFLEEHALLKMLSNNSCSVDTLFQLNFDIKSKTDQRDQRPMAYNGRFLAPANAGSDWAWRESTLFKLRRNTNEALQLASKQMVIQEDMNPKALLSTDAGTLHGAQKYAQIGSDAARKLLSSALEGVNFGNHTSLLVVDTTPLVGNFFEAYLEVSKDTNVPMKYVPLFADDGHQEWFSGYFHQELTKRFLQDSLKIPGFPLNPPAEHMESKPEPPALKRCLWGKVKNEIRTIELPEDEVKKWWSKDEWKCFVQEFQERHPPVKQLEKEAPKASDSVSAAVPVKRKLEVDISKHLRDGGSAPGGVKVAQVQIINARFPADVKSQDLPTLVVSDGGPYVENATEHPVTFPAGSILAGWGKGKFRDGSEQKCKDNELEFTCGAETYGMMDNKLNLLTDLLTAEQKVLVLGSGGLTIGQAGEFDYSGSQAIKALKEAGIMSILINPNIATVQTSAGMADRTYFLPVTPEFVVKVIEREKPDGIFAAFGGQTALNCAVKLYQAGVFEKYNVKVLGTQIDAIMKTEDRELFSQVVDACGEKIAESSCCDSVAEAAAAAAEIGYPVLVRAAYALGGLGSGFANDEEELRKLVTVALVNSPQVIVDKSLKGWKELEYEVVRDKNDNCITVCNMENFDPMGVHTGESIVIAPSQTLNNEEYYRLRQCALKIIRHLGIVGECNIQYAVDPKSSEFRIIEVNARLSRSSALASKATGYPLAYVAAKLALGHDLVQLRNSVTRCTTACFEPSLDYVVAKVPRWDLQKFSTVDARIGSAMQSVGEVMAIGRTFEETIQKALRMVDETSLGFDPIRFDLELNRRNAHNCSGTNLDAELKKELSNPTPVRMWAIAKAFEQGMGVEEVHALTNIDRWFLSKLHGLHEIKGTMRTMDIYELRSNPLLLKEAKIRGFSDRQIASLISVPDRILDCAPSPALLPIDHGSQRYTGGPVTEAHIRFLRKKLGIVPMVKQIDTLAAEYPAETNYLYLTYSGQEHDVALVGSDKQCSDVQITDLTPAIPEPLTLKPEGEGRERLGREGEESESRIIVLGCGPYRIGSSVEFDWCSVSCVRTLRSLGHKAIVINCNPETVSTDFDESDRLYFEELSHEKVMDIAELETPRGVVVSVGGQTPNNLALGLHRCGVRILGTSVEAIDACEDRNKFSQLCDQLRIDQPEWSEFATLEEARRFCTTAGFPVLARPSYVLSGAAMRVVTNDDDLDVFLKTAAVVSRDHPVVISKYIAGAKEVEMDAIGNNGDLVNYAIAEHIENAGVHSGDATLLLPAQRLFVETHRRVKSISQKLCKALKISGPFNIQFICKDNEVKVIECNLRASRSMPFISKTYNVNFIELATRIMTGLPVRSAIIQPMDIDFVACKCPMFSFGRLKNSDPRLGVEMSSTGEVACFGVNAHEAFLKGMVAANFKLPLKNIVISIGPNGAKQEFLSSGAAKQLQDMGFSLFATKSTHDVLSKQGFACSLVYKPLIKREPNVLTLLQAGKMDLVINVPDSMDSNGMTDGFKMRRGAIEAGVPLITDIKTAIMACAAMHKKWLRESSGKEFWDVCSWQEHAEIVERLN</sequence>
<dbReference type="NCBIfam" id="NF003671">
    <property type="entry name" value="PRK05294.1"/>
    <property type="match status" value="1"/>
</dbReference>
<dbReference type="SMART" id="SM01096">
    <property type="entry name" value="CPSase_L_D3"/>
    <property type="match status" value="1"/>
</dbReference>
<evidence type="ECO:0000259" key="9">
    <source>
        <dbReference type="PROSITE" id="PS50006"/>
    </source>
</evidence>
<dbReference type="SUPFAM" id="SSF52335">
    <property type="entry name" value="Methylglyoxal synthase-like"/>
    <property type="match status" value="1"/>
</dbReference>
<feature type="domain" description="FHA" evidence="9">
    <location>
        <begin position="2167"/>
        <end position="2221"/>
    </location>
</feature>
<dbReference type="InterPro" id="IPR005483">
    <property type="entry name" value="CPSase_dom"/>
</dbReference>
<dbReference type="Pfam" id="PF02786">
    <property type="entry name" value="CPSase_L_D2"/>
    <property type="match status" value="2"/>
</dbReference>
<evidence type="ECO:0000256" key="3">
    <source>
        <dbReference type="ARBA" id="ARBA00022741"/>
    </source>
</evidence>
<dbReference type="InterPro" id="IPR005480">
    <property type="entry name" value="CPSase_lsu_oligo"/>
</dbReference>
<dbReference type="InterPro" id="IPR013815">
    <property type="entry name" value="ATP_grasp_subdomain_1"/>
</dbReference>
<dbReference type="PANTHER" id="PTHR11405">
    <property type="entry name" value="CARBAMOYLTRANSFERASE FAMILY MEMBER"/>
    <property type="match status" value="1"/>
</dbReference>
<accession>A0ABP0HLM1</accession>
<dbReference type="Gene3D" id="3.40.50.1380">
    <property type="entry name" value="Methylglyoxal synthase-like domain"/>
    <property type="match status" value="1"/>
</dbReference>
<feature type="domain" description="MGS-like" evidence="11">
    <location>
        <begin position="2378"/>
        <end position="2530"/>
    </location>
</feature>
<dbReference type="InterPro" id="IPR005479">
    <property type="entry name" value="CPAse_ATP-bd"/>
</dbReference>
<organism evidence="12 13">
    <name type="scientific">Durusdinium trenchii</name>
    <dbReference type="NCBI Taxonomy" id="1381693"/>
    <lineage>
        <taxon>Eukaryota</taxon>
        <taxon>Sar</taxon>
        <taxon>Alveolata</taxon>
        <taxon>Dinophyceae</taxon>
        <taxon>Suessiales</taxon>
        <taxon>Symbiodiniaceae</taxon>
        <taxon>Durusdinium</taxon>
    </lineage>
</organism>
<comment type="catalytic activity">
    <reaction evidence="6">
        <text>hydrogencarbonate + NH4(+) + 2 ATP = carbamoyl phosphate + 2 ADP + phosphate + 2 H(+)</text>
        <dbReference type="Rhea" id="RHEA:18029"/>
        <dbReference type="ChEBI" id="CHEBI:15378"/>
        <dbReference type="ChEBI" id="CHEBI:17544"/>
        <dbReference type="ChEBI" id="CHEBI:28938"/>
        <dbReference type="ChEBI" id="CHEBI:30616"/>
        <dbReference type="ChEBI" id="CHEBI:43474"/>
        <dbReference type="ChEBI" id="CHEBI:58228"/>
        <dbReference type="ChEBI" id="CHEBI:456216"/>
        <dbReference type="EC" id="6.3.4.16"/>
    </reaction>
</comment>
<dbReference type="PRINTS" id="PR00098">
    <property type="entry name" value="CPSASE"/>
</dbReference>
<dbReference type="PROSITE" id="PS00866">
    <property type="entry name" value="CPSASE_1"/>
    <property type="match status" value="1"/>
</dbReference>
<dbReference type="InterPro" id="IPR016185">
    <property type="entry name" value="PreATP-grasp_dom_sf"/>
</dbReference>
<dbReference type="SUPFAM" id="SSF56059">
    <property type="entry name" value="Glutathione synthetase ATP-binding domain-like"/>
    <property type="match status" value="2"/>
</dbReference>
<evidence type="ECO:0000313" key="13">
    <source>
        <dbReference type="Proteomes" id="UP001642484"/>
    </source>
</evidence>
<dbReference type="SUPFAM" id="SSF48108">
    <property type="entry name" value="Carbamoyl phosphate synthetase, large subunit connection domain"/>
    <property type="match status" value="1"/>
</dbReference>
<dbReference type="PROSITE" id="PS50975">
    <property type="entry name" value="ATP_GRASP"/>
    <property type="match status" value="2"/>
</dbReference>
<dbReference type="InterPro" id="IPR011607">
    <property type="entry name" value="MGS-like_dom"/>
</dbReference>
<feature type="compositionally biased region" description="Polar residues" evidence="8">
    <location>
        <begin position="37"/>
        <end position="48"/>
    </location>
</feature>
<keyword evidence="4 7" id="KW-0067">ATP-binding</keyword>
<evidence type="ECO:0000259" key="11">
    <source>
        <dbReference type="PROSITE" id="PS51855"/>
    </source>
</evidence>
<dbReference type="Gene3D" id="3.30.470.20">
    <property type="entry name" value="ATP-grasp fold, B domain"/>
    <property type="match status" value="2"/>
</dbReference>
<feature type="domain" description="ATP-grasp" evidence="10">
    <location>
        <begin position="1498"/>
        <end position="1690"/>
    </location>
</feature>
<dbReference type="Pfam" id="PF25596">
    <property type="entry name" value="CPSase_L_D1"/>
    <property type="match status" value="2"/>
</dbReference>
<dbReference type="InterPro" id="IPR036914">
    <property type="entry name" value="MGS-like_dom_sf"/>
</dbReference>
<evidence type="ECO:0000256" key="2">
    <source>
        <dbReference type="ARBA" id="ARBA00022737"/>
    </source>
</evidence>
<dbReference type="Gene3D" id="3.30.1490.20">
    <property type="entry name" value="ATP-grasp fold, A domain"/>
    <property type="match status" value="1"/>
</dbReference>
<dbReference type="EMBL" id="CAXAMN010000858">
    <property type="protein sequence ID" value="CAK8991123.1"/>
    <property type="molecule type" value="Genomic_DNA"/>
</dbReference>
<gene>
    <name evidence="12" type="ORF">CCMP2556_LOCUS2322</name>
</gene>
<evidence type="ECO:0000313" key="12">
    <source>
        <dbReference type="EMBL" id="CAK8991123.1"/>
    </source>
</evidence>
<feature type="domain" description="ATP-grasp" evidence="10">
    <location>
        <begin position="2121"/>
        <end position="2312"/>
    </location>
</feature>
<evidence type="ECO:0000256" key="1">
    <source>
        <dbReference type="ARBA" id="ARBA00022598"/>
    </source>
</evidence>
<comment type="caution">
    <text evidence="12">The sequence shown here is derived from an EMBL/GenBank/DDBJ whole genome shotgun (WGS) entry which is preliminary data.</text>
</comment>
<protein>
    <recommendedName>
        <fullName evidence="5">carbamoyl-phosphate synthase (ammonia)</fullName>
        <ecNumber evidence="5">6.3.4.16</ecNumber>
    </recommendedName>
</protein>
<dbReference type="Gene3D" id="3.40.50.20">
    <property type="match status" value="2"/>
</dbReference>
<keyword evidence="2" id="KW-0677">Repeat</keyword>
<feature type="region of interest" description="Disordered" evidence="8">
    <location>
        <begin position="1"/>
        <end position="66"/>
    </location>
</feature>
<keyword evidence="13" id="KW-1185">Reference proteome</keyword>
<dbReference type="SMART" id="SM00851">
    <property type="entry name" value="MGS"/>
    <property type="match status" value="1"/>
</dbReference>
<feature type="region of interest" description="Disordered" evidence="8">
    <location>
        <begin position="354"/>
        <end position="376"/>
    </location>
</feature>
<dbReference type="PROSITE" id="PS51855">
    <property type="entry name" value="MGS"/>
    <property type="match status" value="1"/>
</dbReference>
<dbReference type="Pfam" id="PF02787">
    <property type="entry name" value="CPSase_L_D3"/>
    <property type="match status" value="1"/>
</dbReference>
<keyword evidence="1" id="KW-0436">Ligase</keyword>
<dbReference type="SUPFAM" id="SSF52440">
    <property type="entry name" value="PreATP-grasp domain"/>
    <property type="match status" value="2"/>
</dbReference>
<reference evidence="12 13" key="1">
    <citation type="submission" date="2024-02" db="EMBL/GenBank/DDBJ databases">
        <authorList>
            <person name="Chen Y."/>
            <person name="Shah S."/>
            <person name="Dougan E. K."/>
            <person name="Thang M."/>
            <person name="Chan C."/>
        </authorList>
    </citation>
    <scope>NUCLEOTIDE SEQUENCE [LARGE SCALE GENOMIC DNA]</scope>
</reference>
<evidence type="ECO:0000256" key="5">
    <source>
        <dbReference type="ARBA" id="ARBA00044063"/>
    </source>
</evidence>
<name>A0ABP0HLM1_9DINO</name>
<dbReference type="PROSITE" id="PS50006">
    <property type="entry name" value="FHA_DOMAIN"/>
    <property type="match status" value="1"/>
</dbReference>
<dbReference type="EC" id="6.3.4.16" evidence="5"/>
<evidence type="ECO:0000259" key="10">
    <source>
        <dbReference type="PROSITE" id="PS50975"/>
    </source>
</evidence>
<evidence type="ECO:0000256" key="6">
    <source>
        <dbReference type="ARBA" id="ARBA00047359"/>
    </source>
</evidence>
<dbReference type="InterPro" id="IPR011761">
    <property type="entry name" value="ATP-grasp"/>
</dbReference>
<dbReference type="Pfam" id="PF02142">
    <property type="entry name" value="MGS"/>
    <property type="match status" value="1"/>
</dbReference>
<evidence type="ECO:0000256" key="7">
    <source>
        <dbReference type="PROSITE-ProRule" id="PRU00409"/>
    </source>
</evidence>
<dbReference type="InterPro" id="IPR000253">
    <property type="entry name" value="FHA_dom"/>
</dbReference>
<evidence type="ECO:0000256" key="4">
    <source>
        <dbReference type="ARBA" id="ARBA00022840"/>
    </source>
</evidence>
<dbReference type="InterPro" id="IPR058047">
    <property type="entry name" value="CPSase_preATP-grasp"/>
</dbReference>
<dbReference type="PROSITE" id="PS00867">
    <property type="entry name" value="CPSASE_2"/>
    <property type="match status" value="2"/>
</dbReference>
<keyword evidence="3 7" id="KW-0547">Nucleotide-binding</keyword>
<dbReference type="PANTHER" id="PTHR11405:SF5">
    <property type="entry name" value="CAD PROTEIN"/>
    <property type="match status" value="1"/>
</dbReference>
<dbReference type="Gene3D" id="1.10.1030.10">
    <property type="entry name" value="Carbamoyl-phosphate synthetase, large subunit oligomerisation domain"/>
    <property type="match status" value="1"/>
</dbReference>
<proteinExistence type="predicted"/>
<evidence type="ECO:0000256" key="8">
    <source>
        <dbReference type="SAM" id="MobiDB-lite"/>
    </source>
</evidence>